<dbReference type="EMBL" id="CP005933">
    <property type="protein sequence ID" value="AIA33880.1"/>
    <property type="molecule type" value="Genomic_DNA"/>
</dbReference>
<evidence type="ECO:0000313" key="5">
    <source>
        <dbReference type="EMBL" id="AIA33880.1"/>
    </source>
</evidence>
<comment type="function">
    <text evidence="2 4">Binds together with bS18 to 16S ribosomal RNA.</text>
</comment>
<dbReference type="AlphaFoldDB" id="A0A059Y3G3"/>
<keyword evidence="4" id="KW-0699">rRNA-binding</keyword>
<evidence type="ECO:0000256" key="3">
    <source>
        <dbReference type="ARBA" id="ARBA00035294"/>
    </source>
</evidence>
<evidence type="ECO:0000256" key="2">
    <source>
        <dbReference type="ARBA" id="ARBA00035104"/>
    </source>
</evidence>
<keyword evidence="4" id="KW-0687">Ribonucleoprotein</keyword>
<dbReference type="RefSeq" id="WP_013456432.1">
    <property type="nucleotide sequence ID" value="NZ_CP005933.1"/>
</dbReference>
<dbReference type="GO" id="GO:0019843">
    <property type="term" value="F:rRNA binding"/>
    <property type="evidence" value="ECO:0007669"/>
    <property type="project" value="UniProtKB-UniRule"/>
</dbReference>
<dbReference type="GeneID" id="66645773"/>
<dbReference type="InterPro" id="IPR014717">
    <property type="entry name" value="Transl_elong_EF1B/ribsomal_bS6"/>
</dbReference>
<dbReference type="GO" id="GO:0005840">
    <property type="term" value="C:ribosome"/>
    <property type="evidence" value="ECO:0007669"/>
    <property type="project" value="UniProtKB-KW"/>
</dbReference>
<dbReference type="CDD" id="cd00473">
    <property type="entry name" value="bS6"/>
    <property type="match status" value="1"/>
</dbReference>
<accession>A0A059Y3G3</accession>
<evidence type="ECO:0000313" key="6">
    <source>
        <dbReference type="Proteomes" id="UP000027182"/>
    </source>
</evidence>
<evidence type="ECO:0000256" key="4">
    <source>
        <dbReference type="HAMAP-Rule" id="MF_00360"/>
    </source>
</evidence>
<dbReference type="GO" id="GO:0003735">
    <property type="term" value="F:structural constituent of ribosome"/>
    <property type="evidence" value="ECO:0007669"/>
    <property type="project" value="InterPro"/>
</dbReference>
<dbReference type="NCBIfam" id="TIGR00166">
    <property type="entry name" value="S6"/>
    <property type="match status" value="1"/>
</dbReference>
<protein>
    <recommendedName>
        <fullName evidence="3 4">Small ribosomal subunit protein bS6</fullName>
    </recommendedName>
</protein>
<dbReference type="InterPro" id="IPR000529">
    <property type="entry name" value="Ribosomal_bS6"/>
</dbReference>
<proteinExistence type="inferred from homology"/>
<dbReference type="GO" id="GO:0006412">
    <property type="term" value="P:translation"/>
    <property type="evidence" value="ECO:0007669"/>
    <property type="project" value="UniProtKB-UniRule"/>
</dbReference>
<dbReference type="SUPFAM" id="SSF54995">
    <property type="entry name" value="Ribosomal protein S6"/>
    <property type="match status" value="1"/>
</dbReference>
<dbReference type="HAMAP" id="MF_00360">
    <property type="entry name" value="Ribosomal_bS6"/>
    <property type="match status" value="1"/>
</dbReference>
<organism evidence="5 6">
    <name type="scientific">Mycoplasmopsis bovis CQ-W70</name>
    <dbReference type="NCBI Taxonomy" id="1316930"/>
    <lineage>
        <taxon>Bacteria</taxon>
        <taxon>Bacillati</taxon>
        <taxon>Mycoplasmatota</taxon>
        <taxon>Mycoplasmoidales</taxon>
        <taxon>Metamycoplasmataceae</taxon>
        <taxon>Mycoplasmopsis</taxon>
    </lineage>
</organism>
<dbReference type="Gene3D" id="3.30.70.60">
    <property type="match status" value="1"/>
</dbReference>
<dbReference type="InterPro" id="IPR020814">
    <property type="entry name" value="Ribosomal_S6_plastid/chlpt"/>
</dbReference>
<dbReference type="PATRIC" id="fig|1316930.3.peg.305"/>
<dbReference type="KEGG" id="mbq:K668_01470"/>
<sequence>MNKYEIMLIVDPAIDIAMANEIVESVFDKKNINKAVKLENTTLAYPINKSTKAQYIVYTLEAKSELIAEFTRRANIAKFIWRQMVINLDTEKGFQKSKKAFKHRIAKDAKVVNKGTGVKQLIENLEKTISHKTKPNFKKEVKKSN</sequence>
<reference evidence="5 6" key="1">
    <citation type="submission" date="2013-04" db="EMBL/GenBank/DDBJ databases">
        <authorList>
            <person name="Lin L."/>
            <person name="Zeng Z."/>
            <person name="Xie J."/>
            <person name="Luo L."/>
            <person name="Yang Z."/>
            <person name="Liang W."/>
            <person name="Lin H."/>
            <person name="Dong C."/>
            <person name="Sun Y."/>
        </authorList>
    </citation>
    <scope>NUCLEOTIDE SEQUENCE [LARGE SCALE GENOMIC DNA]</scope>
    <source>
        <strain evidence="5 6">CQ-W70</strain>
    </source>
</reference>
<dbReference type="Proteomes" id="UP000027182">
    <property type="component" value="Chromosome"/>
</dbReference>
<keyword evidence="4" id="KW-0694">RNA-binding</keyword>
<comment type="similarity">
    <text evidence="1 4">Belongs to the bacterial ribosomal protein bS6 family.</text>
</comment>
<gene>
    <name evidence="4" type="primary">rpsF</name>
    <name evidence="5" type="ORF">K668_01470</name>
</gene>
<keyword evidence="4 5" id="KW-0689">Ribosomal protein</keyword>
<dbReference type="HOGENOM" id="CLU_137913_0_0_14"/>
<dbReference type="InterPro" id="IPR035980">
    <property type="entry name" value="Ribosomal_bS6_sf"/>
</dbReference>
<dbReference type="Pfam" id="PF01250">
    <property type="entry name" value="Ribosomal_S6"/>
    <property type="match status" value="1"/>
</dbReference>
<name>A0A059Y3G3_MYCBV</name>
<dbReference type="GO" id="GO:1990904">
    <property type="term" value="C:ribonucleoprotein complex"/>
    <property type="evidence" value="ECO:0007669"/>
    <property type="project" value="UniProtKB-KW"/>
</dbReference>
<evidence type="ECO:0000256" key="1">
    <source>
        <dbReference type="ARBA" id="ARBA00009512"/>
    </source>
</evidence>